<dbReference type="InterPro" id="IPR002078">
    <property type="entry name" value="Sigma_54_int"/>
</dbReference>
<feature type="modified residue" description="4-aspartylphosphate" evidence="3">
    <location>
        <position position="51"/>
    </location>
</feature>
<dbReference type="Pfam" id="PF00158">
    <property type="entry name" value="Sigma54_activat"/>
    <property type="match status" value="1"/>
</dbReference>
<dbReference type="PANTHER" id="PTHR32071">
    <property type="entry name" value="TRANSCRIPTIONAL REGULATORY PROTEIN"/>
    <property type="match status" value="1"/>
</dbReference>
<dbReference type="EMBL" id="LIZX01000022">
    <property type="protein sequence ID" value="KPJ69534.1"/>
    <property type="molecule type" value="Genomic_DNA"/>
</dbReference>
<dbReference type="Gene3D" id="3.40.50.2300">
    <property type="match status" value="1"/>
</dbReference>
<dbReference type="InterPro" id="IPR011006">
    <property type="entry name" value="CheY-like_superfamily"/>
</dbReference>
<organism evidence="6 7">
    <name type="scientific">candidate division WOR-1 bacterium DG_54_3</name>
    <dbReference type="NCBI Taxonomy" id="1703775"/>
    <lineage>
        <taxon>Bacteria</taxon>
        <taxon>Bacillati</taxon>
        <taxon>Saganbacteria</taxon>
    </lineage>
</organism>
<dbReference type="SUPFAM" id="SSF52172">
    <property type="entry name" value="CheY-like"/>
    <property type="match status" value="1"/>
</dbReference>
<evidence type="ECO:0000259" key="5">
    <source>
        <dbReference type="PROSITE" id="PS50110"/>
    </source>
</evidence>
<dbReference type="PROSITE" id="PS50110">
    <property type="entry name" value="RESPONSE_REGULATORY"/>
    <property type="match status" value="1"/>
</dbReference>
<evidence type="ECO:0000256" key="2">
    <source>
        <dbReference type="ARBA" id="ARBA00022840"/>
    </source>
</evidence>
<evidence type="ECO:0000313" key="6">
    <source>
        <dbReference type="EMBL" id="KPJ69534.1"/>
    </source>
</evidence>
<dbReference type="Gene3D" id="1.10.10.60">
    <property type="entry name" value="Homeodomain-like"/>
    <property type="match status" value="1"/>
</dbReference>
<sequence length="424" mass="47293">MYSILVVDDELSIRESFSLILGGKYKLLLAASGEAALKTIADQKLDLVYLDIRMPGLNGLETLKRMKEIDPDLEIIMVTAVNDVQKASQAVKLEARDYIVKPFDVDHVLKLTEQILRKKSILTEESKAQKKAEKSISELIGQDEKVIEIKKTIDKIKKGQRILISGEVGTEKEPLARMIHEKSERSDFPFRAFCLSQEMSPFEIKAVLFGRGKGTSTVDLEAKNGLFEQAKNGTVFINNLESLPEEIFRTISTLKFSRTGSISPGILIETHLIGGTTTNLAAKNKELFDFFSAVLIEIPPLRERSSDIPLLVNGFIEKYSTRYAKEIKITPPTLEALTSYSWPGNTQELESLVERLVLACADKQILLEDLPIDILLKTSEGAGSNLMSTFEKEYIQTVFTKCGKNKEKAAAFLGINSVLLETKL</sequence>
<dbReference type="GO" id="GO:0005524">
    <property type="term" value="F:ATP binding"/>
    <property type="evidence" value="ECO:0007669"/>
    <property type="project" value="UniProtKB-KW"/>
</dbReference>
<dbReference type="SMART" id="SM00448">
    <property type="entry name" value="REC"/>
    <property type="match status" value="1"/>
</dbReference>
<dbReference type="Pfam" id="PF25601">
    <property type="entry name" value="AAA_lid_14"/>
    <property type="match status" value="1"/>
</dbReference>
<evidence type="ECO:0008006" key="8">
    <source>
        <dbReference type="Google" id="ProtNLM"/>
    </source>
</evidence>
<protein>
    <recommendedName>
        <fullName evidence="8">Fis family transcriptional regulator</fullName>
    </recommendedName>
</protein>
<evidence type="ECO:0000313" key="7">
    <source>
        <dbReference type="Proteomes" id="UP000051861"/>
    </source>
</evidence>
<comment type="caution">
    <text evidence="6">The sequence shown here is derived from an EMBL/GenBank/DDBJ whole genome shotgun (WGS) entry which is preliminary data.</text>
</comment>
<keyword evidence="3" id="KW-0597">Phosphoprotein</keyword>
<keyword evidence="1" id="KW-0547">Nucleotide-binding</keyword>
<feature type="domain" description="Sigma-54 factor interaction" evidence="4">
    <location>
        <begin position="139"/>
        <end position="358"/>
    </location>
</feature>
<dbReference type="SUPFAM" id="SSF52540">
    <property type="entry name" value="P-loop containing nucleoside triphosphate hydrolases"/>
    <property type="match status" value="1"/>
</dbReference>
<dbReference type="PROSITE" id="PS50045">
    <property type="entry name" value="SIGMA54_INTERACT_4"/>
    <property type="match status" value="1"/>
</dbReference>
<feature type="domain" description="Response regulatory" evidence="5">
    <location>
        <begin position="3"/>
        <end position="116"/>
    </location>
</feature>
<dbReference type="GO" id="GO:0000160">
    <property type="term" value="P:phosphorelay signal transduction system"/>
    <property type="evidence" value="ECO:0007669"/>
    <property type="project" value="InterPro"/>
</dbReference>
<dbReference type="Gene3D" id="3.40.50.300">
    <property type="entry name" value="P-loop containing nucleotide triphosphate hydrolases"/>
    <property type="match status" value="1"/>
</dbReference>
<dbReference type="Proteomes" id="UP000051861">
    <property type="component" value="Unassembled WGS sequence"/>
</dbReference>
<name>A0A0S7Y470_UNCSA</name>
<reference evidence="6 7" key="1">
    <citation type="journal article" date="2015" name="Microbiome">
        <title>Genomic resolution of linkages in carbon, nitrogen, and sulfur cycling among widespread estuary sediment bacteria.</title>
        <authorList>
            <person name="Baker B.J."/>
            <person name="Lazar C.S."/>
            <person name="Teske A.P."/>
            <person name="Dick G.J."/>
        </authorList>
    </citation>
    <scope>NUCLEOTIDE SEQUENCE [LARGE SCALE GENOMIC DNA]</scope>
    <source>
        <strain evidence="6">DG_54_3</strain>
    </source>
</reference>
<dbReference type="AlphaFoldDB" id="A0A0S7Y470"/>
<keyword evidence="2" id="KW-0067">ATP-binding</keyword>
<evidence type="ECO:0000259" key="4">
    <source>
        <dbReference type="PROSITE" id="PS50045"/>
    </source>
</evidence>
<accession>A0A0S7Y470</accession>
<dbReference type="InterPro" id="IPR001789">
    <property type="entry name" value="Sig_transdc_resp-reg_receiver"/>
</dbReference>
<dbReference type="GO" id="GO:0006355">
    <property type="term" value="P:regulation of DNA-templated transcription"/>
    <property type="evidence" value="ECO:0007669"/>
    <property type="project" value="InterPro"/>
</dbReference>
<dbReference type="Gene3D" id="1.10.8.60">
    <property type="match status" value="1"/>
</dbReference>
<dbReference type="InterPro" id="IPR058031">
    <property type="entry name" value="AAA_lid_NorR"/>
</dbReference>
<dbReference type="InterPro" id="IPR027417">
    <property type="entry name" value="P-loop_NTPase"/>
</dbReference>
<evidence type="ECO:0000256" key="3">
    <source>
        <dbReference type="PROSITE-ProRule" id="PRU00169"/>
    </source>
</evidence>
<evidence type="ECO:0000256" key="1">
    <source>
        <dbReference type="ARBA" id="ARBA00022741"/>
    </source>
</evidence>
<dbReference type="Pfam" id="PF00072">
    <property type="entry name" value="Response_reg"/>
    <property type="match status" value="1"/>
</dbReference>
<proteinExistence type="predicted"/>
<gene>
    <name evidence="6" type="ORF">AMJ44_03475</name>
</gene>